<name>A0A0F9H7E4_9ZZZZ</name>
<gene>
    <name evidence="2" type="ORF">LCGC14_1738210</name>
</gene>
<dbReference type="AlphaFoldDB" id="A0A0F9H7E4"/>
<dbReference type="PANTHER" id="PTHR30034">
    <property type="entry name" value="FLAGELLAR MOTOR SWITCH PROTEIN FLIM"/>
    <property type="match status" value="1"/>
</dbReference>
<feature type="non-terminal residue" evidence="2">
    <location>
        <position position="237"/>
    </location>
</feature>
<dbReference type="Pfam" id="PF02154">
    <property type="entry name" value="FliM"/>
    <property type="match status" value="1"/>
</dbReference>
<evidence type="ECO:0008006" key="3">
    <source>
        <dbReference type="Google" id="ProtNLM"/>
    </source>
</evidence>
<organism evidence="2">
    <name type="scientific">marine sediment metagenome</name>
    <dbReference type="NCBI Taxonomy" id="412755"/>
    <lineage>
        <taxon>unclassified sequences</taxon>
        <taxon>metagenomes</taxon>
        <taxon>ecological metagenomes</taxon>
    </lineage>
</organism>
<dbReference type="PANTHER" id="PTHR30034:SF6">
    <property type="entry name" value="YOP PROTEINS TRANSLOCATION PROTEIN Q"/>
    <property type="match status" value="1"/>
</dbReference>
<dbReference type="GO" id="GO:0071978">
    <property type="term" value="P:bacterial-type flagellum-dependent swarming motility"/>
    <property type="evidence" value="ECO:0007669"/>
    <property type="project" value="TreeGrafter"/>
</dbReference>
<dbReference type="PRINTS" id="PR00955">
    <property type="entry name" value="FLGMOTORFLIM"/>
</dbReference>
<dbReference type="InterPro" id="IPR001689">
    <property type="entry name" value="Flag_FliM"/>
</dbReference>
<dbReference type="Gene3D" id="3.40.1550.10">
    <property type="entry name" value="CheC-like"/>
    <property type="match status" value="1"/>
</dbReference>
<keyword evidence="1" id="KW-0145">Chemotaxis</keyword>
<dbReference type="CDD" id="cd17908">
    <property type="entry name" value="FliM"/>
    <property type="match status" value="1"/>
</dbReference>
<accession>A0A0F9H7E4</accession>
<sequence length="237" mass="26849">MVDINSAILSSDEVERLLSSFHEGKLDVEQTDVIEEGGIIKYYDFKRPNTISREKRRMLYKLYEATAYHMSKEITNYLKTSVKVNLDSIDELSFGIFKNTCPELVFIETIKLKPMQGFGCITIDLGLCLSIAERAFGGQGKSQNEVRKLTDIEVAILDDVVSIILEKIKGAWEAFIEIDWKVSETAMESRYLNIASDAEVLLLVSFTINLDYSFGEMKLCVPVSSMEYTLEKFASSN</sequence>
<comment type="caution">
    <text evidence="2">The sequence shown here is derived from an EMBL/GenBank/DDBJ whole genome shotgun (WGS) entry which is preliminary data.</text>
</comment>
<dbReference type="GO" id="GO:0009425">
    <property type="term" value="C:bacterial-type flagellum basal body"/>
    <property type="evidence" value="ECO:0007669"/>
    <property type="project" value="InterPro"/>
</dbReference>
<evidence type="ECO:0000256" key="1">
    <source>
        <dbReference type="ARBA" id="ARBA00022500"/>
    </source>
</evidence>
<evidence type="ECO:0000313" key="2">
    <source>
        <dbReference type="EMBL" id="KKM07009.1"/>
    </source>
</evidence>
<proteinExistence type="predicted"/>
<reference evidence="2" key="1">
    <citation type="journal article" date="2015" name="Nature">
        <title>Complex archaea that bridge the gap between prokaryotes and eukaryotes.</title>
        <authorList>
            <person name="Spang A."/>
            <person name="Saw J.H."/>
            <person name="Jorgensen S.L."/>
            <person name="Zaremba-Niedzwiedzka K."/>
            <person name="Martijn J."/>
            <person name="Lind A.E."/>
            <person name="van Eijk R."/>
            <person name="Schleper C."/>
            <person name="Guy L."/>
            <person name="Ettema T.J."/>
        </authorList>
    </citation>
    <scope>NUCLEOTIDE SEQUENCE</scope>
</reference>
<dbReference type="InterPro" id="IPR028976">
    <property type="entry name" value="CheC-like_sf"/>
</dbReference>
<protein>
    <recommendedName>
        <fullName evidence="3">Flagellar motor switch protein FliM</fullName>
    </recommendedName>
</protein>
<dbReference type="GO" id="GO:0050918">
    <property type="term" value="P:positive chemotaxis"/>
    <property type="evidence" value="ECO:0007669"/>
    <property type="project" value="TreeGrafter"/>
</dbReference>
<dbReference type="SUPFAM" id="SSF103039">
    <property type="entry name" value="CheC-like"/>
    <property type="match status" value="1"/>
</dbReference>
<dbReference type="EMBL" id="LAZR01015865">
    <property type="protein sequence ID" value="KKM07009.1"/>
    <property type="molecule type" value="Genomic_DNA"/>
</dbReference>
<dbReference type="GO" id="GO:0003774">
    <property type="term" value="F:cytoskeletal motor activity"/>
    <property type="evidence" value="ECO:0007669"/>
    <property type="project" value="InterPro"/>
</dbReference>